<evidence type="ECO:0000313" key="2">
    <source>
        <dbReference type="Proteomes" id="UP001054252"/>
    </source>
</evidence>
<dbReference type="EMBL" id="BPVZ01000004">
    <property type="protein sequence ID" value="GKU90601.1"/>
    <property type="molecule type" value="Genomic_DNA"/>
</dbReference>
<accession>A0AAV5HWW1</accession>
<dbReference type="Proteomes" id="UP001054252">
    <property type="component" value="Unassembled WGS sequence"/>
</dbReference>
<comment type="caution">
    <text evidence="1">The sequence shown here is derived from an EMBL/GenBank/DDBJ whole genome shotgun (WGS) entry which is preliminary data.</text>
</comment>
<name>A0AAV5HWW1_9ROSI</name>
<organism evidence="1 2">
    <name type="scientific">Rubroshorea leprosula</name>
    <dbReference type="NCBI Taxonomy" id="152421"/>
    <lineage>
        <taxon>Eukaryota</taxon>
        <taxon>Viridiplantae</taxon>
        <taxon>Streptophyta</taxon>
        <taxon>Embryophyta</taxon>
        <taxon>Tracheophyta</taxon>
        <taxon>Spermatophyta</taxon>
        <taxon>Magnoliopsida</taxon>
        <taxon>eudicotyledons</taxon>
        <taxon>Gunneridae</taxon>
        <taxon>Pentapetalae</taxon>
        <taxon>rosids</taxon>
        <taxon>malvids</taxon>
        <taxon>Malvales</taxon>
        <taxon>Dipterocarpaceae</taxon>
        <taxon>Rubroshorea</taxon>
    </lineage>
</organism>
<keyword evidence="2" id="KW-1185">Reference proteome</keyword>
<dbReference type="SUPFAM" id="SSF53137">
    <property type="entry name" value="Translational machinery components"/>
    <property type="match status" value="1"/>
</dbReference>
<proteinExistence type="predicted"/>
<gene>
    <name evidence="1" type="ORF">SLEP1_g4578</name>
</gene>
<protein>
    <submittedName>
        <fullName evidence="1">Uncharacterized protein</fullName>
    </submittedName>
</protein>
<dbReference type="AlphaFoldDB" id="A0AAV5HWW1"/>
<dbReference type="Gene3D" id="3.30.420.100">
    <property type="match status" value="1"/>
</dbReference>
<reference evidence="1 2" key="1">
    <citation type="journal article" date="2021" name="Commun. Biol.">
        <title>The genome of Shorea leprosula (Dipterocarpaceae) highlights the ecological relevance of drought in aseasonal tropical rainforests.</title>
        <authorList>
            <person name="Ng K.K.S."/>
            <person name="Kobayashi M.J."/>
            <person name="Fawcett J.A."/>
            <person name="Hatakeyama M."/>
            <person name="Paape T."/>
            <person name="Ng C.H."/>
            <person name="Ang C.C."/>
            <person name="Tnah L.H."/>
            <person name="Lee C.T."/>
            <person name="Nishiyama T."/>
            <person name="Sese J."/>
            <person name="O'Brien M.J."/>
            <person name="Copetti D."/>
            <person name="Mohd Noor M.I."/>
            <person name="Ong R.C."/>
            <person name="Putra M."/>
            <person name="Sireger I.Z."/>
            <person name="Indrioko S."/>
            <person name="Kosugi Y."/>
            <person name="Izuno A."/>
            <person name="Isagi Y."/>
            <person name="Lee S.L."/>
            <person name="Shimizu K.K."/>
        </authorList>
    </citation>
    <scope>NUCLEOTIDE SEQUENCE [LARGE SCALE GENOMIC DNA]</scope>
    <source>
        <strain evidence="1">214</strain>
    </source>
</reference>
<sequence>MHFTNKYVHAQVIHAPAATVASFSSSREKALRSSMESTWNVAAAAAKIGKKFGELLLKEILAV</sequence>
<evidence type="ECO:0000313" key="1">
    <source>
        <dbReference type="EMBL" id="GKU90601.1"/>
    </source>
</evidence>